<dbReference type="SMART" id="SM00421">
    <property type="entry name" value="HTH_LUXR"/>
    <property type="match status" value="1"/>
</dbReference>
<comment type="caution">
    <text evidence="3">The sequence shown here is derived from an EMBL/GenBank/DDBJ whole genome shotgun (WGS) entry which is preliminary data.</text>
</comment>
<dbReference type="PRINTS" id="PR00038">
    <property type="entry name" value="HTHLUXR"/>
</dbReference>
<keyword evidence="1" id="KW-0238">DNA-binding</keyword>
<gene>
    <name evidence="3" type="ORF">GCM10023144_33950</name>
</gene>
<dbReference type="Pfam" id="PF00196">
    <property type="entry name" value="GerE"/>
    <property type="match status" value="1"/>
</dbReference>
<protein>
    <submittedName>
        <fullName evidence="3">Response regulator transcription factor</fullName>
    </submittedName>
</protein>
<dbReference type="SUPFAM" id="SSF46894">
    <property type="entry name" value="C-terminal effector domain of the bipartite response regulators"/>
    <property type="match status" value="1"/>
</dbReference>
<dbReference type="CDD" id="cd06170">
    <property type="entry name" value="LuxR_C_like"/>
    <property type="match status" value="1"/>
</dbReference>
<evidence type="ECO:0000256" key="1">
    <source>
        <dbReference type="ARBA" id="ARBA00023125"/>
    </source>
</evidence>
<feature type="domain" description="HTH luxR-type" evidence="2">
    <location>
        <begin position="157"/>
        <end position="222"/>
    </location>
</feature>
<dbReference type="Gene3D" id="3.40.50.2300">
    <property type="match status" value="1"/>
</dbReference>
<name>A0ABP8HD97_9BURK</name>
<sequence length="232" mass="25258">MGKIALIESQPLLRLGLRQILQKLDGAGEPLELDSSCMDAIGLGTGDVDFLIYGIPVDMEEEYPPLADVCRRLTPKRILLLMDSPPLPSSVQRLPVYGAIKKTVSIEILEAAIRLVMAGGQCFPGMPIQPPAHQPAIAPGRIAVSRAMAADAEAMAKSAQMLHLTPRQYEVLVLLARGHPIKLISRMLNISVATAKTHACTLYQRLHVRNKGEAVYAALQRGVALEWRDAQD</sequence>
<evidence type="ECO:0000259" key="2">
    <source>
        <dbReference type="PROSITE" id="PS50043"/>
    </source>
</evidence>
<accession>A0ABP8HD97</accession>
<dbReference type="InterPro" id="IPR016032">
    <property type="entry name" value="Sig_transdc_resp-reg_C-effctor"/>
</dbReference>
<dbReference type="PROSITE" id="PS50043">
    <property type="entry name" value="HTH_LUXR_2"/>
    <property type="match status" value="1"/>
</dbReference>
<dbReference type="Proteomes" id="UP001501671">
    <property type="component" value="Unassembled WGS sequence"/>
</dbReference>
<dbReference type="InterPro" id="IPR000792">
    <property type="entry name" value="Tscrpt_reg_LuxR_C"/>
</dbReference>
<dbReference type="RefSeq" id="WP_345251063.1">
    <property type="nucleotide sequence ID" value="NZ_BAABFO010000018.1"/>
</dbReference>
<dbReference type="InterPro" id="IPR039420">
    <property type="entry name" value="WalR-like"/>
</dbReference>
<dbReference type="EMBL" id="BAABFO010000018">
    <property type="protein sequence ID" value="GAA4337766.1"/>
    <property type="molecule type" value="Genomic_DNA"/>
</dbReference>
<keyword evidence="4" id="KW-1185">Reference proteome</keyword>
<dbReference type="PANTHER" id="PTHR43214">
    <property type="entry name" value="TWO-COMPONENT RESPONSE REGULATOR"/>
    <property type="match status" value="1"/>
</dbReference>
<proteinExistence type="predicted"/>
<organism evidence="3 4">
    <name type="scientific">Pigmentiphaga soli</name>
    <dbReference type="NCBI Taxonomy" id="1007095"/>
    <lineage>
        <taxon>Bacteria</taxon>
        <taxon>Pseudomonadati</taxon>
        <taxon>Pseudomonadota</taxon>
        <taxon>Betaproteobacteria</taxon>
        <taxon>Burkholderiales</taxon>
        <taxon>Alcaligenaceae</taxon>
        <taxon>Pigmentiphaga</taxon>
    </lineage>
</organism>
<evidence type="ECO:0000313" key="3">
    <source>
        <dbReference type="EMBL" id="GAA4337766.1"/>
    </source>
</evidence>
<dbReference type="PANTHER" id="PTHR43214:SF42">
    <property type="entry name" value="TRANSCRIPTIONAL REGULATORY PROTEIN DESR"/>
    <property type="match status" value="1"/>
</dbReference>
<evidence type="ECO:0000313" key="4">
    <source>
        <dbReference type="Proteomes" id="UP001501671"/>
    </source>
</evidence>
<reference evidence="4" key="1">
    <citation type="journal article" date="2019" name="Int. J. Syst. Evol. Microbiol.">
        <title>The Global Catalogue of Microorganisms (GCM) 10K type strain sequencing project: providing services to taxonomists for standard genome sequencing and annotation.</title>
        <authorList>
            <consortium name="The Broad Institute Genomics Platform"/>
            <consortium name="The Broad Institute Genome Sequencing Center for Infectious Disease"/>
            <person name="Wu L."/>
            <person name="Ma J."/>
        </authorList>
    </citation>
    <scope>NUCLEOTIDE SEQUENCE [LARGE SCALE GENOMIC DNA]</scope>
    <source>
        <strain evidence="4">JCM 17666</strain>
    </source>
</reference>